<dbReference type="CDD" id="cd00158">
    <property type="entry name" value="RHOD"/>
    <property type="match status" value="1"/>
</dbReference>
<keyword evidence="3" id="KW-1185">Reference proteome</keyword>
<accession>A0A0A1MCF1</accession>
<organism evidence="2 3">
    <name type="scientific">Oceanobacillus oncorhynchi</name>
    <dbReference type="NCBI Taxonomy" id="545501"/>
    <lineage>
        <taxon>Bacteria</taxon>
        <taxon>Bacillati</taxon>
        <taxon>Bacillota</taxon>
        <taxon>Bacilli</taxon>
        <taxon>Bacillales</taxon>
        <taxon>Bacillaceae</taxon>
        <taxon>Oceanobacillus</taxon>
    </lineage>
</organism>
<keyword evidence="2" id="KW-0808">Transferase</keyword>
<dbReference type="Gene3D" id="3.40.1260.10">
    <property type="entry name" value="DsrEFH-like"/>
    <property type="match status" value="1"/>
</dbReference>
<evidence type="ECO:0000313" key="3">
    <source>
        <dbReference type="Proteomes" id="UP000040453"/>
    </source>
</evidence>
<dbReference type="InterPro" id="IPR001455">
    <property type="entry name" value="TusA-like"/>
</dbReference>
<dbReference type="PANTHER" id="PTHR34655">
    <property type="entry name" value="CONSERVED WITHIN P. AEROPHILUM"/>
    <property type="match status" value="1"/>
</dbReference>
<evidence type="ECO:0000259" key="1">
    <source>
        <dbReference type="PROSITE" id="PS50206"/>
    </source>
</evidence>
<dbReference type="InterPro" id="IPR036868">
    <property type="entry name" value="TusA-like_sf"/>
</dbReference>
<dbReference type="Proteomes" id="UP000040453">
    <property type="component" value="Unassembled WGS sequence"/>
</dbReference>
<dbReference type="Pfam" id="PF01206">
    <property type="entry name" value="TusA"/>
    <property type="match status" value="1"/>
</dbReference>
<dbReference type="InterPro" id="IPR032836">
    <property type="entry name" value="DsrE2-like"/>
</dbReference>
<dbReference type="InterPro" id="IPR027396">
    <property type="entry name" value="DsrEFH-like"/>
</dbReference>
<dbReference type="PROSITE" id="PS50206">
    <property type="entry name" value="RHODANESE_3"/>
    <property type="match status" value="1"/>
</dbReference>
<dbReference type="InterPro" id="IPR036873">
    <property type="entry name" value="Rhodanese-like_dom_sf"/>
</dbReference>
<reference evidence="2 3" key="1">
    <citation type="submission" date="2014-11" db="EMBL/GenBank/DDBJ databases">
        <authorList>
            <person name="Urmite Genomes Urmite Genomes"/>
        </authorList>
    </citation>
    <scope>NUCLEOTIDE SEQUENCE [LARGE SCALE GENOMIC DNA]</scope>
    <source>
        <strain evidence="2 3">Oc5</strain>
    </source>
</reference>
<protein>
    <submittedName>
        <fullName evidence="2">Thiosulfate sulfurtransferase GlpE</fullName>
    </submittedName>
</protein>
<dbReference type="GO" id="GO:0016740">
    <property type="term" value="F:transferase activity"/>
    <property type="evidence" value="ECO:0007669"/>
    <property type="project" value="UniProtKB-KW"/>
</dbReference>
<feature type="domain" description="Rhodanese" evidence="1">
    <location>
        <begin position="20"/>
        <end position="105"/>
    </location>
</feature>
<dbReference type="STRING" id="545501.BN997_02929"/>
<dbReference type="AlphaFoldDB" id="A0A0A1MCF1"/>
<dbReference type="SUPFAM" id="SSF52821">
    <property type="entry name" value="Rhodanese/Cell cycle control phosphatase"/>
    <property type="match status" value="1"/>
</dbReference>
<dbReference type="Pfam" id="PF00581">
    <property type="entry name" value="Rhodanese"/>
    <property type="match status" value="1"/>
</dbReference>
<dbReference type="OrthoDB" id="9802028at2"/>
<dbReference type="PROSITE" id="PS01148">
    <property type="entry name" value="UPF0033"/>
    <property type="match status" value="1"/>
</dbReference>
<gene>
    <name evidence="2" type="primary">glpE_3</name>
    <name evidence="2" type="ORF">BN997_02929</name>
</gene>
<evidence type="ECO:0000313" key="2">
    <source>
        <dbReference type="EMBL" id="CEI83040.1"/>
    </source>
</evidence>
<dbReference type="Gene3D" id="3.40.250.10">
    <property type="entry name" value="Rhodanese-like domain"/>
    <property type="match status" value="1"/>
</dbReference>
<dbReference type="Gene3D" id="3.30.110.40">
    <property type="entry name" value="TusA-like domain"/>
    <property type="match status" value="1"/>
</dbReference>
<dbReference type="PANTHER" id="PTHR34655:SF2">
    <property type="entry name" value="PEROXIREDOXIN FAMILY PROTEIN"/>
    <property type="match status" value="1"/>
</dbReference>
<dbReference type="Pfam" id="PF13686">
    <property type="entry name" value="DrsE_2"/>
    <property type="match status" value="1"/>
</dbReference>
<dbReference type="SUPFAM" id="SSF75169">
    <property type="entry name" value="DsrEFH-like"/>
    <property type="match status" value="1"/>
</dbReference>
<dbReference type="SUPFAM" id="SSF64307">
    <property type="entry name" value="SirA-like"/>
    <property type="match status" value="1"/>
</dbReference>
<name>A0A0A1MCF1_9BACI</name>
<dbReference type="SMART" id="SM00450">
    <property type="entry name" value="RHOD"/>
    <property type="match status" value="1"/>
</dbReference>
<sequence>MANYQAKHINDFSKEELERLGENGQLLDVRETSEYEAGHIQYAYNFPLSEIEHKYPENDKTYYIHCKSGARSQKASEFLAGKGFEVVNLDGGYSAFAEKNSSLAEEKRELKIQDNRKLVNYSGMQCPGPIVSLNAEVQKMDAGKQIEVKVTDFGFHSDVRSWAAQTGHSIVELEKSNKHIRAIIQKEEQINKDMAIKETSNGTTIVLFSGELDKALAAFIIANGARAAGREVTIFFTFWGLSALKLNNKEKVKKRGMEKLFDLFLPRTPVNMPISKMNMLGLGNRMMRFIMKQKNVDSLPALIDKAIEQDIKLIACTMSMDVMGIKKEELRSEIEFAGVGTYIGETEKAKHNLFI</sequence>
<proteinExistence type="predicted"/>
<dbReference type="InterPro" id="IPR001763">
    <property type="entry name" value="Rhodanese-like_dom"/>
</dbReference>
<dbReference type="RefSeq" id="WP_042533224.1">
    <property type="nucleotide sequence ID" value="NZ_CDGG01000001.1"/>
</dbReference>
<dbReference type="EMBL" id="CDGG01000001">
    <property type="protein sequence ID" value="CEI83040.1"/>
    <property type="molecule type" value="Genomic_DNA"/>
</dbReference>